<dbReference type="PANTHER" id="PTHR21337:SF0">
    <property type="entry name" value="PHOSPHO-2-DEHYDRO-3-DEOXYHEPTONATE ALDOLASE"/>
    <property type="match status" value="1"/>
</dbReference>
<evidence type="ECO:0000256" key="3">
    <source>
        <dbReference type="RuleBase" id="RU363071"/>
    </source>
</evidence>
<keyword evidence="5" id="KW-1185">Reference proteome</keyword>
<organism evidence="4 5">
    <name type="scientific">Oerskovia gallyi</name>
    <dbReference type="NCBI Taxonomy" id="2762226"/>
    <lineage>
        <taxon>Bacteria</taxon>
        <taxon>Bacillati</taxon>
        <taxon>Actinomycetota</taxon>
        <taxon>Actinomycetes</taxon>
        <taxon>Micrococcales</taxon>
        <taxon>Cellulomonadaceae</taxon>
        <taxon>Oerskovia</taxon>
    </lineage>
</organism>
<dbReference type="EC" id="2.5.1.54" evidence="3"/>
<dbReference type="Gene3D" id="3.20.20.70">
    <property type="entry name" value="Aldolase class I"/>
    <property type="match status" value="1"/>
</dbReference>
<dbReference type="RefSeq" id="WP_191790777.1">
    <property type="nucleotide sequence ID" value="NZ_JACSQE010000008.1"/>
</dbReference>
<comment type="caution">
    <text evidence="4">The sequence shown here is derived from an EMBL/GenBank/DDBJ whole genome shotgun (WGS) entry which is preliminary data.</text>
</comment>
<reference evidence="4 5" key="1">
    <citation type="submission" date="2020-08" db="EMBL/GenBank/DDBJ databases">
        <title>A Genomic Blueprint of the Chicken Gut Microbiome.</title>
        <authorList>
            <person name="Gilroy R."/>
            <person name="Ravi A."/>
            <person name="Getino M."/>
            <person name="Pursley I."/>
            <person name="Horton D.L."/>
            <person name="Alikhan N.-F."/>
            <person name="Baker D."/>
            <person name="Gharbi K."/>
            <person name="Hall N."/>
            <person name="Watson M."/>
            <person name="Adriaenssens E.M."/>
            <person name="Foster-Nyarko E."/>
            <person name="Jarju S."/>
            <person name="Secka A."/>
            <person name="Antonio M."/>
            <person name="Oren A."/>
            <person name="Chaudhuri R."/>
            <person name="La Ragione R.M."/>
            <person name="Hildebrand F."/>
            <person name="Pallen M.J."/>
        </authorList>
    </citation>
    <scope>NUCLEOTIDE SEQUENCE [LARGE SCALE GENOMIC DNA]</scope>
    <source>
        <strain evidence="4 5">Sa2CUA8</strain>
    </source>
</reference>
<keyword evidence="2 3" id="KW-0808">Transferase</keyword>
<dbReference type="PANTHER" id="PTHR21337">
    <property type="entry name" value="PHOSPHO-2-DEHYDRO-3-DEOXYHEPTONATE ALDOLASE 1, 2"/>
    <property type="match status" value="1"/>
</dbReference>
<comment type="pathway">
    <text evidence="3">Metabolic intermediate biosynthesis; chorismate biosynthesis; chorismate from D-erythrose 4-phosphate and phosphoenolpyruvate: step 1/7.</text>
</comment>
<dbReference type="InterPro" id="IPR013785">
    <property type="entry name" value="Aldolase_TIM"/>
</dbReference>
<evidence type="ECO:0000256" key="2">
    <source>
        <dbReference type="ARBA" id="ARBA00022679"/>
    </source>
</evidence>
<comment type="catalytic activity">
    <reaction evidence="3">
        <text>D-erythrose 4-phosphate + phosphoenolpyruvate + H2O = 7-phospho-2-dehydro-3-deoxy-D-arabino-heptonate + phosphate</text>
        <dbReference type="Rhea" id="RHEA:14717"/>
        <dbReference type="ChEBI" id="CHEBI:15377"/>
        <dbReference type="ChEBI" id="CHEBI:16897"/>
        <dbReference type="ChEBI" id="CHEBI:43474"/>
        <dbReference type="ChEBI" id="CHEBI:58394"/>
        <dbReference type="ChEBI" id="CHEBI:58702"/>
        <dbReference type="EC" id="2.5.1.54"/>
    </reaction>
</comment>
<dbReference type="SUPFAM" id="SSF51569">
    <property type="entry name" value="Aldolase"/>
    <property type="match status" value="1"/>
</dbReference>
<gene>
    <name evidence="4" type="ORF">H9640_11075</name>
</gene>
<keyword evidence="3" id="KW-0028">Amino-acid biosynthesis</keyword>
<evidence type="ECO:0000256" key="1">
    <source>
        <dbReference type="ARBA" id="ARBA00008911"/>
    </source>
</evidence>
<evidence type="ECO:0000313" key="5">
    <source>
        <dbReference type="Proteomes" id="UP000633601"/>
    </source>
</evidence>
<dbReference type="InterPro" id="IPR002480">
    <property type="entry name" value="DAHP_synth_2"/>
</dbReference>
<dbReference type="Proteomes" id="UP000633601">
    <property type="component" value="Unassembled WGS sequence"/>
</dbReference>
<comment type="similarity">
    <text evidence="1 3">Belongs to the class-II DAHP synthase family.</text>
</comment>
<dbReference type="EMBL" id="JACSQE010000008">
    <property type="protein sequence ID" value="MBD7999096.1"/>
    <property type="molecule type" value="Genomic_DNA"/>
</dbReference>
<keyword evidence="3" id="KW-0057">Aromatic amino acid biosynthesis</keyword>
<evidence type="ECO:0000313" key="4">
    <source>
        <dbReference type="EMBL" id="MBD7999096.1"/>
    </source>
</evidence>
<sequence length="396" mass="43056">MTTVTTAVHDAATEARRTVAALPAAQQPTWRDEPARAQALVALGAGHQIVSESEVTDLRARLRAVADGRAVVLQAGDCAEPMTDTSTVVVEAKARAIDDMSAALAAAGSRPVIRIGRIGGQFGKPRSQTHEMIGGALVPTYRGPLVNDPFPSARAREHEPQRLLRARESAHAVTMALRRRAGNTVWTSHEALVLDYELPQLRLTSHDEVMLTSAHTIWIGARTNQLDHAHVALASRIINPVGCKVSAGISPSELLSLVEKLNPHRESGKLMLIARMGSGIDRLPALMEAVRREGHQPIWMSDPMHGNTTTAADGRKTRYIESITEELRRFQDVARASDSRAGGVHLETTIDDVRECLANKHDLRDGHAPYTTLCDPRLTVAQAIEVLGHWQIGDRS</sequence>
<dbReference type="Pfam" id="PF01474">
    <property type="entry name" value="DAHP_synth_2"/>
    <property type="match status" value="2"/>
</dbReference>
<accession>A0ABR8V3G3</accession>
<name>A0ABR8V3G3_9CELL</name>
<protein>
    <recommendedName>
        <fullName evidence="3">Phospho-2-dehydro-3-deoxyheptonate aldolase</fullName>
        <ecNumber evidence="3">2.5.1.54</ecNumber>
    </recommendedName>
</protein>
<proteinExistence type="inferred from homology"/>